<name>A0ABR4DMX5_9PEZI</name>
<feature type="compositionally biased region" description="Low complexity" evidence="9">
    <location>
        <begin position="366"/>
        <end position="379"/>
    </location>
</feature>
<keyword evidence="14" id="KW-1185">Reference proteome</keyword>
<dbReference type="SUPFAM" id="SSF57016">
    <property type="entry name" value="Plant lectins/antimicrobial peptides"/>
    <property type="match status" value="3"/>
</dbReference>
<feature type="compositionally biased region" description="Polar residues" evidence="9">
    <location>
        <begin position="56"/>
        <end position="70"/>
    </location>
</feature>
<comment type="cofactor">
    <cofactor evidence="1">
        <name>Co(2+)</name>
        <dbReference type="ChEBI" id="CHEBI:48828"/>
    </cofactor>
</comment>
<accession>A0ABR4DMX5</accession>
<dbReference type="CDD" id="cd11618">
    <property type="entry name" value="ChtBD1_1"/>
    <property type="match status" value="2"/>
</dbReference>
<proteinExistence type="predicted"/>
<dbReference type="InterPro" id="IPR036861">
    <property type="entry name" value="Endochitinase-like_sf"/>
</dbReference>
<evidence type="ECO:0000256" key="7">
    <source>
        <dbReference type="ARBA" id="ARBA00023285"/>
    </source>
</evidence>
<evidence type="ECO:0000313" key="13">
    <source>
        <dbReference type="EMBL" id="KAL2271642.1"/>
    </source>
</evidence>
<feature type="disulfide bond" evidence="8">
    <location>
        <begin position="480"/>
        <end position="494"/>
    </location>
</feature>
<keyword evidence="8" id="KW-1015">Disulfide bond</keyword>
<feature type="chain" id="PRO_5045991532" description="Chitin deacetylase" evidence="10">
    <location>
        <begin position="18"/>
        <end position="517"/>
    </location>
</feature>
<dbReference type="Proteomes" id="UP001600064">
    <property type="component" value="Unassembled WGS sequence"/>
</dbReference>
<evidence type="ECO:0000256" key="6">
    <source>
        <dbReference type="ARBA" id="ARBA00023277"/>
    </source>
</evidence>
<feature type="disulfide bond" evidence="8">
    <location>
        <begin position="80"/>
        <end position="92"/>
    </location>
</feature>
<evidence type="ECO:0000256" key="4">
    <source>
        <dbReference type="ARBA" id="ARBA00022729"/>
    </source>
</evidence>
<evidence type="ECO:0000256" key="2">
    <source>
        <dbReference type="ARBA" id="ARBA00022669"/>
    </source>
</evidence>
<dbReference type="InterPro" id="IPR011330">
    <property type="entry name" value="Glyco_hydro/deAcase_b/a-brl"/>
</dbReference>
<dbReference type="PANTHER" id="PTHR46471">
    <property type="entry name" value="CHITIN DEACETYLASE"/>
    <property type="match status" value="1"/>
</dbReference>
<dbReference type="CDD" id="cd00035">
    <property type="entry name" value="ChtBD1"/>
    <property type="match status" value="1"/>
</dbReference>
<organism evidence="13 14">
    <name type="scientific">Remersonia thermophila</name>
    <dbReference type="NCBI Taxonomy" id="72144"/>
    <lineage>
        <taxon>Eukaryota</taxon>
        <taxon>Fungi</taxon>
        <taxon>Dikarya</taxon>
        <taxon>Ascomycota</taxon>
        <taxon>Pezizomycotina</taxon>
        <taxon>Sordariomycetes</taxon>
        <taxon>Sordariomycetidae</taxon>
        <taxon>Sordariales</taxon>
        <taxon>Sordariales incertae sedis</taxon>
        <taxon>Remersonia</taxon>
    </lineage>
</organism>
<evidence type="ECO:0008006" key="15">
    <source>
        <dbReference type="Google" id="ProtNLM"/>
    </source>
</evidence>
<keyword evidence="2 8" id="KW-0147">Chitin-binding</keyword>
<keyword evidence="4 10" id="KW-0732">Signal</keyword>
<dbReference type="CDD" id="cd10951">
    <property type="entry name" value="CE4_ClCDA_like"/>
    <property type="match status" value="1"/>
</dbReference>
<dbReference type="RefSeq" id="XP_070870366.1">
    <property type="nucleotide sequence ID" value="XM_071007126.1"/>
</dbReference>
<reference evidence="13 14" key="1">
    <citation type="journal article" date="2024" name="Commun. Biol.">
        <title>Comparative genomic analysis of thermophilic fungi reveals convergent evolutionary adaptations and gene losses.</title>
        <authorList>
            <person name="Steindorff A.S."/>
            <person name="Aguilar-Pontes M.V."/>
            <person name="Robinson A.J."/>
            <person name="Andreopoulos B."/>
            <person name="LaButti K."/>
            <person name="Kuo A."/>
            <person name="Mondo S."/>
            <person name="Riley R."/>
            <person name="Otillar R."/>
            <person name="Haridas S."/>
            <person name="Lipzen A."/>
            <person name="Grimwood J."/>
            <person name="Schmutz J."/>
            <person name="Clum A."/>
            <person name="Reid I.D."/>
            <person name="Moisan M.C."/>
            <person name="Butler G."/>
            <person name="Nguyen T.T.M."/>
            <person name="Dewar K."/>
            <person name="Conant G."/>
            <person name="Drula E."/>
            <person name="Henrissat B."/>
            <person name="Hansel C."/>
            <person name="Singer S."/>
            <person name="Hutchinson M.I."/>
            <person name="de Vries R.P."/>
            <person name="Natvig D.O."/>
            <person name="Powell A.J."/>
            <person name="Tsang A."/>
            <person name="Grigoriev I.V."/>
        </authorList>
    </citation>
    <scope>NUCLEOTIDE SEQUENCE [LARGE SCALE GENOMIC DNA]</scope>
    <source>
        <strain evidence="13 14">ATCC 22073</strain>
    </source>
</reference>
<dbReference type="InterPro" id="IPR002509">
    <property type="entry name" value="NODB_dom"/>
</dbReference>
<feature type="disulfide bond" evidence="8">
    <location>
        <begin position="85"/>
        <end position="99"/>
    </location>
</feature>
<feature type="domain" description="NodB homology" evidence="12">
    <location>
        <begin position="148"/>
        <end position="343"/>
    </location>
</feature>
<evidence type="ECO:0000313" key="14">
    <source>
        <dbReference type="Proteomes" id="UP001600064"/>
    </source>
</evidence>
<feature type="region of interest" description="Disordered" evidence="9">
    <location>
        <begin position="357"/>
        <end position="379"/>
    </location>
</feature>
<dbReference type="Gene3D" id="3.20.20.370">
    <property type="entry name" value="Glycoside hydrolase/deacetylase"/>
    <property type="match status" value="1"/>
</dbReference>
<evidence type="ECO:0000256" key="3">
    <source>
        <dbReference type="ARBA" id="ARBA00022723"/>
    </source>
</evidence>
<dbReference type="Pfam" id="PF01522">
    <property type="entry name" value="Polysacc_deac_1"/>
    <property type="match status" value="1"/>
</dbReference>
<dbReference type="Gene3D" id="3.30.60.10">
    <property type="entry name" value="Endochitinase-like"/>
    <property type="match status" value="3"/>
</dbReference>
<dbReference type="SUPFAM" id="SSF88713">
    <property type="entry name" value="Glycoside hydrolase/deacetylase"/>
    <property type="match status" value="1"/>
</dbReference>
<comment type="caution">
    <text evidence="13">The sequence shown here is derived from an EMBL/GenBank/DDBJ whole genome shotgun (WGS) entry which is preliminary data.</text>
</comment>
<protein>
    <recommendedName>
        <fullName evidence="15">Chitin deacetylase</fullName>
    </recommendedName>
</protein>
<sequence length="517" mass="54508">MKFSAPLLAGLISLAWAHEDRGQHVPKILGGRRFLAHLEAQGERQASAPIAKRQQPRPNASRPTRRQGSTYRCGQAFGSCAAGLCCSGAGYCGQGREYCAAPDCQINYSTACDGNQRPSGPDTSGVARPRVGNVPYGGAGIYDCVNPGHVALTFDDGPYIYTSALLDKLKAYGARATFFVTGNNLGKGQINDPSTIYPAIIRRMHAEGHQIASHTWSHQDASQLTDEQFRNQMVWNEIALNSLLGFFPTYMRPPYSICPSSCQTILHSLGYHITYFDLDTEGYLHADASQIQASKNIWNNAMASASPSRDSFLQIEHDIHYQVVHNLTDHILHSLYANGFRAVTVGECLGDPQSNWYRAGPSGSEPPTATASATAADPTATRVTTDATCGNGVTCLGSEWGSCCSVHGWCGSTDAYCAPSRGCQPAWGICDNGAGAPGTTLTTSTTAASATAADPTATRVTTDATCGNGVTCLGSEWGSCCSVHGWCGSTDAYCAPSRGCQPAWGICDNGAGGAGGA</sequence>
<evidence type="ECO:0000256" key="5">
    <source>
        <dbReference type="ARBA" id="ARBA00022801"/>
    </source>
</evidence>
<dbReference type="SMART" id="SM00270">
    <property type="entry name" value="ChtBD1"/>
    <property type="match status" value="3"/>
</dbReference>
<gene>
    <name evidence="13" type="ORF">VTJ83DRAFT_1013</name>
</gene>
<dbReference type="InterPro" id="IPR001002">
    <property type="entry name" value="Chitin-bd_1"/>
</dbReference>
<feature type="domain" description="Chitin-binding type-1" evidence="11">
    <location>
        <begin position="70"/>
        <end position="114"/>
    </location>
</feature>
<comment type="caution">
    <text evidence="8">Lacks conserved residue(s) required for the propagation of feature annotation.</text>
</comment>
<feature type="domain" description="Chitin-binding type-1" evidence="11">
    <location>
        <begin position="386"/>
        <end position="432"/>
    </location>
</feature>
<feature type="signal peptide" evidence="10">
    <location>
        <begin position="1"/>
        <end position="17"/>
    </location>
</feature>
<evidence type="ECO:0000259" key="11">
    <source>
        <dbReference type="PROSITE" id="PS50941"/>
    </source>
</evidence>
<feature type="region of interest" description="Disordered" evidence="9">
    <location>
        <begin position="43"/>
        <end position="70"/>
    </location>
</feature>
<keyword evidence="5" id="KW-0378">Hydrolase</keyword>
<evidence type="ECO:0000256" key="1">
    <source>
        <dbReference type="ARBA" id="ARBA00001941"/>
    </source>
</evidence>
<evidence type="ECO:0000259" key="12">
    <source>
        <dbReference type="PROSITE" id="PS51677"/>
    </source>
</evidence>
<feature type="disulfide bond" evidence="8">
    <location>
        <begin position="389"/>
        <end position="404"/>
    </location>
</feature>
<evidence type="ECO:0000256" key="9">
    <source>
        <dbReference type="SAM" id="MobiDB-lite"/>
    </source>
</evidence>
<feature type="domain" description="Chitin-binding type-1" evidence="11">
    <location>
        <begin position="463"/>
        <end position="509"/>
    </location>
</feature>
<dbReference type="InterPro" id="IPR018371">
    <property type="entry name" value="Chitin-binding_1_CS"/>
</dbReference>
<keyword evidence="6" id="KW-0119">Carbohydrate metabolism</keyword>
<evidence type="ECO:0000256" key="8">
    <source>
        <dbReference type="PROSITE-ProRule" id="PRU00261"/>
    </source>
</evidence>
<keyword evidence="7" id="KW-0170">Cobalt</keyword>
<feature type="disulfide bond" evidence="8">
    <location>
        <begin position="403"/>
        <end position="417"/>
    </location>
</feature>
<dbReference type="EMBL" id="JAZGUE010000001">
    <property type="protein sequence ID" value="KAL2271642.1"/>
    <property type="molecule type" value="Genomic_DNA"/>
</dbReference>
<evidence type="ECO:0000256" key="10">
    <source>
        <dbReference type="SAM" id="SignalP"/>
    </source>
</evidence>
<dbReference type="PROSITE" id="PS51677">
    <property type="entry name" value="NODB"/>
    <property type="match status" value="1"/>
</dbReference>
<dbReference type="GeneID" id="98121770"/>
<dbReference type="PANTHER" id="PTHR46471:SF2">
    <property type="entry name" value="CHITIN DEACETYLASE-RELATED"/>
    <property type="match status" value="1"/>
</dbReference>
<feature type="disulfide bond" evidence="8">
    <location>
        <begin position="466"/>
        <end position="481"/>
    </location>
</feature>
<keyword evidence="3" id="KW-0479">Metal-binding</keyword>
<dbReference type="PROSITE" id="PS50941">
    <property type="entry name" value="CHIT_BIND_I_2"/>
    <property type="match status" value="3"/>
</dbReference>
<dbReference type="PROSITE" id="PS00026">
    <property type="entry name" value="CHIT_BIND_I_1"/>
    <property type="match status" value="1"/>
</dbReference>